<accession>A0A2J7ZZ29</accession>
<feature type="compositionally biased region" description="Polar residues" evidence="1">
    <location>
        <begin position="149"/>
        <end position="163"/>
    </location>
</feature>
<feature type="region of interest" description="Disordered" evidence="1">
    <location>
        <begin position="571"/>
        <end position="656"/>
    </location>
</feature>
<gene>
    <name evidence="2" type="ORF">TSOC_008227</name>
</gene>
<evidence type="ECO:0000256" key="1">
    <source>
        <dbReference type="SAM" id="MobiDB-lite"/>
    </source>
</evidence>
<evidence type="ECO:0000313" key="3">
    <source>
        <dbReference type="Proteomes" id="UP000236333"/>
    </source>
</evidence>
<evidence type="ECO:0000313" key="2">
    <source>
        <dbReference type="EMBL" id="PNH05506.1"/>
    </source>
</evidence>
<feature type="region of interest" description="Disordered" evidence="1">
    <location>
        <begin position="1"/>
        <end position="200"/>
    </location>
</feature>
<reference evidence="2 3" key="1">
    <citation type="journal article" date="2017" name="Mol. Biol. Evol.">
        <title>The 4-celled Tetrabaena socialis nuclear genome reveals the essential components for genetic control of cell number at the origin of multicellularity in the volvocine lineage.</title>
        <authorList>
            <person name="Featherston J."/>
            <person name="Arakaki Y."/>
            <person name="Hanschen E.R."/>
            <person name="Ferris P.J."/>
            <person name="Michod R.E."/>
            <person name="Olson B.J.S.C."/>
            <person name="Nozaki H."/>
            <person name="Durand P.M."/>
        </authorList>
    </citation>
    <scope>NUCLEOTIDE SEQUENCE [LARGE SCALE GENOMIC DNA]</scope>
    <source>
        <strain evidence="2 3">NIES-571</strain>
    </source>
</reference>
<organism evidence="2 3">
    <name type="scientific">Tetrabaena socialis</name>
    <dbReference type="NCBI Taxonomy" id="47790"/>
    <lineage>
        <taxon>Eukaryota</taxon>
        <taxon>Viridiplantae</taxon>
        <taxon>Chlorophyta</taxon>
        <taxon>core chlorophytes</taxon>
        <taxon>Chlorophyceae</taxon>
        <taxon>CS clade</taxon>
        <taxon>Chlamydomonadales</taxon>
        <taxon>Tetrabaenaceae</taxon>
        <taxon>Tetrabaena</taxon>
    </lineage>
</organism>
<feature type="compositionally biased region" description="Acidic residues" evidence="1">
    <location>
        <begin position="600"/>
        <end position="610"/>
    </location>
</feature>
<name>A0A2J7ZZ29_9CHLO</name>
<comment type="caution">
    <text evidence="2">The sequence shown here is derived from an EMBL/GenBank/DDBJ whole genome shotgun (WGS) entry which is preliminary data.</text>
</comment>
<feature type="compositionally biased region" description="Low complexity" evidence="1">
    <location>
        <begin position="110"/>
        <end position="120"/>
    </location>
</feature>
<dbReference type="AlphaFoldDB" id="A0A2J7ZZ29"/>
<protein>
    <submittedName>
        <fullName evidence="2">Uncharacterized protein</fullName>
    </submittedName>
</protein>
<proteinExistence type="predicted"/>
<dbReference type="EMBL" id="PGGS01000300">
    <property type="protein sequence ID" value="PNH05506.1"/>
    <property type="molecule type" value="Genomic_DNA"/>
</dbReference>
<keyword evidence="3" id="KW-1185">Reference proteome</keyword>
<feature type="non-terminal residue" evidence="2">
    <location>
        <position position="656"/>
    </location>
</feature>
<feature type="compositionally biased region" description="Acidic residues" evidence="1">
    <location>
        <begin position="626"/>
        <end position="640"/>
    </location>
</feature>
<dbReference type="Proteomes" id="UP000236333">
    <property type="component" value="Unassembled WGS sequence"/>
</dbReference>
<sequence length="656" mass="66537">MPSREQGLRGLSAARVAAPHGAAAAHKHKEEKQGSKRRHGEAAAGPAALTQPSEGLAAALGDAQQPVGLGLAGAWPAQVKQEEEQRQQQPQKRRRIGEGREAQAAREAQRAQQQAGAQPGQQPPSHAPTVELSGGLQLGAAEGVRAPSEVTQRIPSSATSSGQALPPGTAAGSMARHAGGQPLTEDGERTGPGAGGSAAAAATTSAPAAAALAAPAGPPPCAFTAQRTALGVSLPDAVARALFPQLRGVPAFNTTLRVTLHSARSPGRGCDATLRGFCGCNWRLSFDMDTAVALGLRHGSSGLQDAGGGRWGSGGTNEMKSFGTAANSAAQLPGARVERAGAGAEEETAEEVEAAWAAAAAAAITGWGAAYSKELSPTEIRGRHVAVNSAMLAPPAGVFSALPTAQGAITLVADAPGHGRLEVQARLVAAYVGGWQGRLVGTFQVFSHFGAGAGDVLAFRPVPGRPATFAVHHVPAAPGRRAHWAARTAKRTGQQAAGQLREEGSGGEVQKEEEGAAAWDAECGKELTPYDIRRMRVCLPRAMRNPPAGVFSSVLSPHDPARVITLVAGNGGGGRQEFKAAGQVKEAAGGDGEDRGGALEEGEEEGEEGGGEGGGQAAGQLRKEEVAEEGGGEAQMEEEGSAGWDAGCSKELMTTE</sequence>
<feature type="compositionally biased region" description="Low complexity" evidence="1">
    <location>
        <begin position="13"/>
        <end position="24"/>
    </location>
</feature>
<feature type="compositionally biased region" description="Basic and acidic residues" evidence="1">
    <location>
        <begin position="96"/>
        <end position="109"/>
    </location>
</feature>
<feature type="region of interest" description="Disordered" evidence="1">
    <location>
        <begin position="327"/>
        <end position="348"/>
    </location>
</feature>